<feature type="transmembrane region" description="Helical" evidence="1">
    <location>
        <begin position="184"/>
        <end position="206"/>
    </location>
</feature>
<evidence type="ECO:0000256" key="1">
    <source>
        <dbReference type="SAM" id="Phobius"/>
    </source>
</evidence>
<feature type="transmembrane region" description="Helical" evidence="1">
    <location>
        <begin position="33"/>
        <end position="51"/>
    </location>
</feature>
<keyword evidence="1" id="KW-1133">Transmembrane helix</keyword>
<feature type="transmembrane region" description="Helical" evidence="1">
    <location>
        <begin position="157"/>
        <end position="177"/>
    </location>
</feature>
<evidence type="ECO:0000313" key="4">
    <source>
        <dbReference type="Proteomes" id="UP000471447"/>
    </source>
</evidence>
<feature type="domain" description="Acyltransferase 3" evidence="2">
    <location>
        <begin position="7"/>
        <end position="300"/>
    </location>
</feature>
<dbReference type="InterPro" id="IPR002656">
    <property type="entry name" value="Acyl_transf_3_dom"/>
</dbReference>
<dbReference type="PANTHER" id="PTHR37312">
    <property type="entry name" value="MEMBRANE-BOUND ACYLTRANSFERASE YKRP-RELATED"/>
    <property type="match status" value="1"/>
</dbReference>
<evidence type="ECO:0000313" key="3">
    <source>
        <dbReference type="EMBL" id="KAB6425583.1"/>
    </source>
</evidence>
<accession>A0A7J5QUQ0</accession>
<dbReference type="GO" id="GO:0016747">
    <property type="term" value="F:acyltransferase activity, transferring groups other than amino-acyl groups"/>
    <property type="evidence" value="ECO:0007669"/>
    <property type="project" value="InterPro"/>
</dbReference>
<keyword evidence="3" id="KW-0808">Transferase</keyword>
<feature type="transmembrane region" description="Helical" evidence="1">
    <location>
        <begin position="100"/>
        <end position="118"/>
    </location>
</feature>
<dbReference type="EMBL" id="WDCG01000005">
    <property type="protein sequence ID" value="KAB6425583.1"/>
    <property type="molecule type" value="Genomic_DNA"/>
</dbReference>
<proteinExistence type="predicted"/>
<dbReference type="InterPro" id="IPR052734">
    <property type="entry name" value="Nod_factor_acetyltransferase"/>
</dbReference>
<name>A0A7J5QUQ0_9BACE</name>
<feature type="transmembrane region" description="Helical" evidence="1">
    <location>
        <begin position="71"/>
        <end position="88"/>
    </location>
</feature>
<dbReference type="RefSeq" id="WP_151935943.1">
    <property type="nucleotide sequence ID" value="NZ_JAJCHQ010000003.1"/>
</dbReference>
<dbReference type="AlphaFoldDB" id="A0A7J5QUQ0"/>
<dbReference type="Pfam" id="PF01757">
    <property type="entry name" value="Acyl_transf_3"/>
    <property type="match status" value="1"/>
</dbReference>
<reference evidence="3 4" key="1">
    <citation type="journal article" date="2019" name="Nat. Med.">
        <title>A library of human gut bacterial isolates paired with longitudinal multiomics data enables mechanistic microbiome research.</title>
        <authorList>
            <person name="Poyet M."/>
            <person name="Groussin M."/>
            <person name="Gibbons S.M."/>
            <person name="Avila-Pacheco J."/>
            <person name="Jiang X."/>
            <person name="Kearney S.M."/>
            <person name="Perrotta A.R."/>
            <person name="Berdy B."/>
            <person name="Zhao S."/>
            <person name="Lieberman T.D."/>
            <person name="Swanson P.K."/>
            <person name="Smith M."/>
            <person name="Roesemann S."/>
            <person name="Alexander J.E."/>
            <person name="Rich S.A."/>
            <person name="Livny J."/>
            <person name="Vlamakis H."/>
            <person name="Clish C."/>
            <person name="Bullock K."/>
            <person name="Deik A."/>
            <person name="Scott J."/>
            <person name="Pierce K.A."/>
            <person name="Xavier R.J."/>
            <person name="Alm E.J."/>
        </authorList>
    </citation>
    <scope>NUCLEOTIDE SEQUENCE [LARGE SCALE GENOMIC DNA]</scope>
    <source>
        <strain evidence="3 4">BIOML-A7</strain>
    </source>
</reference>
<feature type="transmembrane region" description="Helical" evidence="1">
    <location>
        <begin position="251"/>
        <end position="272"/>
    </location>
</feature>
<comment type="caution">
    <text evidence="3">The sequence shown here is derived from an EMBL/GenBank/DDBJ whole genome shotgun (WGS) entry which is preliminary data.</text>
</comment>
<keyword evidence="1" id="KW-0812">Transmembrane</keyword>
<keyword evidence="3" id="KW-0012">Acyltransferase</keyword>
<dbReference type="PANTHER" id="PTHR37312:SF1">
    <property type="entry name" value="MEMBRANE-BOUND ACYLTRANSFERASE YKRP-RELATED"/>
    <property type="match status" value="1"/>
</dbReference>
<organism evidence="3 4">
    <name type="scientific">Bacteroides xylanisolvens</name>
    <dbReference type="NCBI Taxonomy" id="371601"/>
    <lineage>
        <taxon>Bacteria</taxon>
        <taxon>Pseudomonadati</taxon>
        <taxon>Bacteroidota</taxon>
        <taxon>Bacteroidia</taxon>
        <taxon>Bacteroidales</taxon>
        <taxon>Bacteroidaceae</taxon>
        <taxon>Bacteroides</taxon>
    </lineage>
</organism>
<feature type="transmembrane region" description="Helical" evidence="1">
    <location>
        <begin position="218"/>
        <end position="239"/>
    </location>
</feature>
<feature type="transmembrane region" description="Helical" evidence="1">
    <location>
        <begin position="130"/>
        <end position="151"/>
    </location>
</feature>
<sequence length="317" mass="37010">MKTLRFDWVDIAKGIAIILMVVGHSSIPVSFSRYIWSFHMPLFFVISGFLYDADKYKNLLFLIKRRMQTLIVPYVFFSIIAFIGMYPLELATWEELYKGWNGYALWFIPVLFITEILFNRLYLILRRFNCNIYYTLEMVILVLLTVGYILSQLNIHLVFKQEVVLFALFFYGTGFIFKQLLQKISLSITFTLLSLFLQMVIVQFMPGIDMASNRFGCFIPNIMLALWGTINIILIAKNISVWKDNIMKKTLIWAGKNTLIIMGLSQVVNMFLKSVCDTAYIPFSNSIIRHCLLWVVLYVCSMLFNKYVPILVGKRKV</sequence>
<feature type="transmembrane region" description="Helical" evidence="1">
    <location>
        <begin position="292"/>
        <end position="312"/>
    </location>
</feature>
<gene>
    <name evidence="3" type="ORF">GAZ26_06510</name>
</gene>
<evidence type="ECO:0000259" key="2">
    <source>
        <dbReference type="Pfam" id="PF01757"/>
    </source>
</evidence>
<dbReference type="Proteomes" id="UP000471447">
    <property type="component" value="Unassembled WGS sequence"/>
</dbReference>
<protein>
    <submittedName>
        <fullName evidence="3">Acyltransferase family protein</fullName>
    </submittedName>
</protein>
<keyword evidence="1" id="KW-0472">Membrane</keyword>